<keyword evidence="3" id="KW-0597">Phosphoprotein</keyword>
<accession>F4CBW8</accession>
<keyword evidence="7" id="KW-0175">Coiled coil</keyword>
<dbReference type="SUPFAM" id="SSF55874">
    <property type="entry name" value="ATPase domain of HSP90 chaperone/DNA topoisomerase II/histidine kinase"/>
    <property type="match status" value="1"/>
</dbReference>
<dbReference type="Pfam" id="PF08447">
    <property type="entry name" value="PAS_3"/>
    <property type="match status" value="1"/>
</dbReference>
<dbReference type="Gene3D" id="1.10.287.130">
    <property type="match status" value="1"/>
</dbReference>
<dbReference type="NCBIfam" id="TIGR00229">
    <property type="entry name" value="sensory_box"/>
    <property type="match status" value="2"/>
</dbReference>
<evidence type="ECO:0000256" key="2">
    <source>
        <dbReference type="ARBA" id="ARBA00012438"/>
    </source>
</evidence>
<dbReference type="STRING" id="743722.Sph21_4737"/>
<keyword evidence="6" id="KW-0902">Two-component regulatory system</keyword>
<evidence type="ECO:0000313" key="10">
    <source>
        <dbReference type="EMBL" id="ADZ81245.1"/>
    </source>
</evidence>
<feature type="domain" description="Histidine kinase" evidence="8">
    <location>
        <begin position="319"/>
        <end position="539"/>
    </location>
</feature>
<dbReference type="PROSITE" id="PS50109">
    <property type="entry name" value="HIS_KIN"/>
    <property type="match status" value="1"/>
</dbReference>
<dbReference type="PROSITE" id="PS50113">
    <property type="entry name" value="PAC"/>
    <property type="match status" value="2"/>
</dbReference>
<gene>
    <name evidence="10" type="ordered locus">Sph21_4737</name>
</gene>
<dbReference type="SUPFAM" id="SSF55785">
    <property type="entry name" value="PYP-like sensor domain (PAS domain)"/>
    <property type="match status" value="2"/>
</dbReference>
<dbReference type="InterPro" id="IPR004358">
    <property type="entry name" value="Sig_transdc_His_kin-like_C"/>
</dbReference>
<dbReference type="KEGG" id="shg:Sph21_4737"/>
<feature type="domain" description="PAC" evidence="9">
    <location>
        <begin position="263"/>
        <end position="315"/>
    </location>
</feature>
<dbReference type="GO" id="GO:0000155">
    <property type="term" value="F:phosphorelay sensor kinase activity"/>
    <property type="evidence" value="ECO:0007669"/>
    <property type="project" value="InterPro"/>
</dbReference>
<dbReference type="EC" id="2.7.13.3" evidence="2"/>
<evidence type="ECO:0000256" key="6">
    <source>
        <dbReference type="ARBA" id="ARBA00023012"/>
    </source>
</evidence>
<dbReference type="SMART" id="SM00086">
    <property type="entry name" value="PAC"/>
    <property type="match status" value="1"/>
</dbReference>
<sequence>MTKKPASVFIDNSPKTTLTMMTDPKTNNAQLFSSPLISDADVLNQQLVNVNKQLRDSETRFAAFVKATSDVIYRMNADWTIMLELQGREFLEDTGEPIQHWMDKYIHSEDKEQILHVIQEALRTKSIFQLEHQVKRLDGKMGWASSRAIPIVDRDGNIIEWFGTTSDITQRKQAEEALRRSKDELEQQKRLYEAVTASTPDLVYVFDLQYKFTYANKALLIMWGKNTLEEAKGKGLRELGYEEWHAEMHEREIDEVVATKRLIRGEVAFPHATLGRRIYDYIFSPVFDANNEIVAVAGTTRDITEMRQLSEQKDEFLAMASHELKTPVTVIKAYTQIFHRSAQEANDKQAAALAIKMEAQIDKLTSRIAELLDVSRIQGGKLHLQEKHFDFNELIDGVVEEIQRTTHRHQIIRRLTTSRTVFGDQDRIGQVVINLLTNAIKYSPQSDVIYVYTKLVNENQRDRIVFSVEDFGIGIPEADQERIFERFYRVTGGNQNTYPGLGLGLYICSEIIKWHGGTIWLKNKKEGGSIFSFSLLLKK</sequence>
<protein>
    <recommendedName>
        <fullName evidence="2">histidine kinase</fullName>
        <ecNumber evidence="2">2.7.13.3</ecNumber>
    </recommendedName>
</protein>
<dbReference type="Gene3D" id="3.30.450.20">
    <property type="entry name" value="PAS domain"/>
    <property type="match status" value="2"/>
</dbReference>
<comment type="catalytic activity">
    <reaction evidence="1">
        <text>ATP + protein L-histidine = ADP + protein N-phospho-L-histidine.</text>
        <dbReference type="EC" id="2.7.13.3"/>
    </reaction>
</comment>
<reference evidence="10" key="1">
    <citation type="submission" date="2011-03" db="EMBL/GenBank/DDBJ databases">
        <title>Complete sequence of Sphingobacterium sp. 21.</title>
        <authorList>
            <consortium name="US DOE Joint Genome Institute"/>
            <person name="Lucas S."/>
            <person name="Copeland A."/>
            <person name="Lapidus A."/>
            <person name="Cheng J.-F."/>
            <person name="Goodwin L."/>
            <person name="Pitluck S."/>
            <person name="Davenport K."/>
            <person name="Detter J.C."/>
            <person name="Han C."/>
            <person name="Tapia R."/>
            <person name="Land M."/>
            <person name="Hauser L."/>
            <person name="Kyrpides N."/>
            <person name="Ivanova N."/>
            <person name="Ovchinnikova G."/>
            <person name="Pagani I."/>
            <person name="Siebers A.K."/>
            <person name="Allgaier M."/>
            <person name="Thelen M.P."/>
            <person name="Hugenholtz P."/>
            <person name="Woyke T."/>
        </authorList>
    </citation>
    <scope>NUCLEOTIDE SEQUENCE</scope>
    <source>
        <strain evidence="10">21</strain>
    </source>
</reference>
<dbReference type="InterPro" id="IPR001610">
    <property type="entry name" value="PAC"/>
</dbReference>
<evidence type="ECO:0000259" key="9">
    <source>
        <dbReference type="PROSITE" id="PS50113"/>
    </source>
</evidence>
<dbReference type="SMART" id="SM00387">
    <property type="entry name" value="HATPase_c"/>
    <property type="match status" value="1"/>
</dbReference>
<name>F4CBW8_SPHS2</name>
<dbReference type="Pfam" id="PF08448">
    <property type="entry name" value="PAS_4"/>
    <property type="match status" value="1"/>
</dbReference>
<dbReference type="PATRIC" id="fig|743722.3.peg.5034"/>
<dbReference type="HOGENOM" id="CLU_000445_89_2_10"/>
<proteinExistence type="predicted"/>
<dbReference type="EMBL" id="CP002584">
    <property type="protein sequence ID" value="ADZ81245.1"/>
    <property type="molecule type" value="Genomic_DNA"/>
</dbReference>
<dbReference type="InterPro" id="IPR050736">
    <property type="entry name" value="Sensor_HK_Regulatory"/>
</dbReference>
<evidence type="ECO:0000256" key="7">
    <source>
        <dbReference type="SAM" id="Coils"/>
    </source>
</evidence>
<dbReference type="InterPro" id="IPR036890">
    <property type="entry name" value="HATPase_C_sf"/>
</dbReference>
<dbReference type="PANTHER" id="PTHR43711">
    <property type="entry name" value="TWO-COMPONENT HISTIDINE KINASE"/>
    <property type="match status" value="1"/>
</dbReference>
<dbReference type="Pfam" id="PF02518">
    <property type="entry name" value="HATPase_c"/>
    <property type="match status" value="1"/>
</dbReference>
<dbReference type="InterPro" id="IPR005467">
    <property type="entry name" value="His_kinase_dom"/>
</dbReference>
<dbReference type="Pfam" id="PF00512">
    <property type="entry name" value="HisKA"/>
    <property type="match status" value="1"/>
</dbReference>
<feature type="domain" description="PAC" evidence="9">
    <location>
        <begin position="128"/>
        <end position="180"/>
    </location>
</feature>
<dbReference type="SUPFAM" id="SSF47384">
    <property type="entry name" value="Homodimeric domain of signal transducing histidine kinase"/>
    <property type="match status" value="1"/>
</dbReference>
<dbReference type="Gene3D" id="3.30.565.10">
    <property type="entry name" value="Histidine kinase-like ATPase, C-terminal domain"/>
    <property type="match status" value="1"/>
</dbReference>
<dbReference type="InterPro" id="IPR003661">
    <property type="entry name" value="HisK_dim/P_dom"/>
</dbReference>
<dbReference type="InterPro" id="IPR013655">
    <property type="entry name" value="PAS_fold_3"/>
</dbReference>
<dbReference type="eggNOG" id="COG2205">
    <property type="taxonomic scope" value="Bacteria"/>
</dbReference>
<dbReference type="CDD" id="cd00075">
    <property type="entry name" value="HATPase"/>
    <property type="match status" value="1"/>
</dbReference>
<organism evidence="10">
    <name type="scientific">Sphingobacterium sp. (strain 21)</name>
    <dbReference type="NCBI Taxonomy" id="743722"/>
    <lineage>
        <taxon>Bacteria</taxon>
        <taxon>Pseudomonadati</taxon>
        <taxon>Bacteroidota</taxon>
        <taxon>Sphingobacteriia</taxon>
        <taxon>Sphingobacteriales</taxon>
        <taxon>Sphingobacteriaceae</taxon>
        <taxon>Sphingobacterium</taxon>
    </lineage>
</organism>
<keyword evidence="4" id="KW-0808">Transferase</keyword>
<dbReference type="InterPro" id="IPR036097">
    <property type="entry name" value="HisK_dim/P_sf"/>
</dbReference>
<dbReference type="InterPro" id="IPR035965">
    <property type="entry name" value="PAS-like_dom_sf"/>
</dbReference>
<dbReference type="PRINTS" id="PR00344">
    <property type="entry name" value="BCTRLSENSOR"/>
</dbReference>
<evidence type="ECO:0000256" key="5">
    <source>
        <dbReference type="ARBA" id="ARBA00022777"/>
    </source>
</evidence>
<dbReference type="AlphaFoldDB" id="F4CBW8"/>
<dbReference type="InterPro" id="IPR000014">
    <property type="entry name" value="PAS"/>
</dbReference>
<evidence type="ECO:0000256" key="3">
    <source>
        <dbReference type="ARBA" id="ARBA00022553"/>
    </source>
</evidence>
<dbReference type="SMART" id="SM00388">
    <property type="entry name" value="HisKA"/>
    <property type="match status" value="1"/>
</dbReference>
<dbReference type="FunFam" id="3.30.565.10:FF:000006">
    <property type="entry name" value="Sensor histidine kinase WalK"/>
    <property type="match status" value="1"/>
</dbReference>
<evidence type="ECO:0000256" key="1">
    <source>
        <dbReference type="ARBA" id="ARBA00000085"/>
    </source>
</evidence>
<feature type="coiled-coil region" evidence="7">
    <location>
        <begin position="168"/>
        <end position="198"/>
    </location>
</feature>
<dbReference type="InterPro" id="IPR003594">
    <property type="entry name" value="HATPase_dom"/>
</dbReference>
<dbReference type="CDD" id="cd00130">
    <property type="entry name" value="PAS"/>
    <property type="match status" value="2"/>
</dbReference>
<dbReference type="CDD" id="cd00082">
    <property type="entry name" value="HisKA"/>
    <property type="match status" value="1"/>
</dbReference>
<dbReference type="InterPro" id="IPR000700">
    <property type="entry name" value="PAS-assoc_C"/>
</dbReference>
<evidence type="ECO:0000259" key="8">
    <source>
        <dbReference type="PROSITE" id="PS50109"/>
    </source>
</evidence>
<dbReference type="SMART" id="SM00091">
    <property type="entry name" value="PAS"/>
    <property type="match status" value="2"/>
</dbReference>
<keyword evidence="5 10" id="KW-0418">Kinase</keyword>
<dbReference type="InterPro" id="IPR013656">
    <property type="entry name" value="PAS_4"/>
</dbReference>
<dbReference type="PANTHER" id="PTHR43711:SF1">
    <property type="entry name" value="HISTIDINE KINASE 1"/>
    <property type="match status" value="1"/>
</dbReference>
<evidence type="ECO:0000256" key="4">
    <source>
        <dbReference type="ARBA" id="ARBA00022679"/>
    </source>
</evidence>